<reference evidence="1" key="1">
    <citation type="journal article" date="2016" name="Gigascience">
        <title>De novo construction of an expanded transcriptome assembly for the western tarnished plant bug, Lygus hesperus.</title>
        <authorList>
            <person name="Tassone E.E."/>
            <person name="Geib S.M."/>
            <person name="Hall B."/>
            <person name="Fabrick J.A."/>
            <person name="Brent C.S."/>
            <person name="Hull J.J."/>
        </authorList>
    </citation>
    <scope>NUCLEOTIDE SEQUENCE</scope>
</reference>
<gene>
    <name evidence="1" type="ORF">g.69174</name>
</gene>
<accession>A0A146MDK2</accession>
<sequence length="263" mass="30237">MSVYSFSREGSAFSVCGTTRPSICGTTRSSSTAAEPLPEDPVITKSRKQLYGISARKAQKPPEDSQLVLYDPEVIHFPQWRARFHRLLQAREIEDEDTKKSILLKALLPKTVDLIPTLFRRHEEPFEKDTDVILDKLQNYYDKIERKDRIKARIHFFSSVQGGTHFYEFANALKAQLFNCDFGSFEEDALVMAFVMGLDNPVLKKHLLEKEIWLTSLIETVELAVKFQEVLPSFPIPSSESVCEIPNQSLYYGYNKSTNRLYE</sequence>
<evidence type="ECO:0000313" key="1">
    <source>
        <dbReference type="EMBL" id="JAQ16630.1"/>
    </source>
</evidence>
<proteinExistence type="predicted"/>
<dbReference type="EMBL" id="GDHC01001999">
    <property type="protein sequence ID" value="JAQ16630.1"/>
    <property type="molecule type" value="Transcribed_RNA"/>
</dbReference>
<dbReference type="AlphaFoldDB" id="A0A146MDK2"/>
<protein>
    <submittedName>
        <fullName evidence="1">Uncharacterized protein</fullName>
    </submittedName>
</protein>
<organism evidence="1">
    <name type="scientific">Lygus hesperus</name>
    <name type="common">Western plant bug</name>
    <dbReference type="NCBI Taxonomy" id="30085"/>
    <lineage>
        <taxon>Eukaryota</taxon>
        <taxon>Metazoa</taxon>
        <taxon>Ecdysozoa</taxon>
        <taxon>Arthropoda</taxon>
        <taxon>Hexapoda</taxon>
        <taxon>Insecta</taxon>
        <taxon>Pterygota</taxon>
        <taxon>Neoptera</taxon>
        <taxon>Paraneoptera</taxon>
        <taxon>Hemiptera</taxon>
        <taxon>Heteroptera</taxon>
        <taxon>Panheteroptera</taxon>
        <taxon>Cimicomorpha</taxon>
        <taxon>Miridae</taxon>
        <taxon>Mirini</taxon>
        <taxon>Lygus</taxon>
    </lineage>
</organism>
<name>A0A146MDK2_LYGHE</name>